<reference evidence="9" key="1">
    <citation type="submission" date="2019-12" db="EMBL/GenBank/DDBJ databases">
        <title>Microbes associate with the intestines of laboratory mice.</title>
        <authorList>
            <person name="Navarre W."/>
            <person name="Wong E."/>
        </authorList>
    </citation>
    <scope>NUCLEOTIDE SEQUENCE</scope>
    <source>
        <strain evidence="9">NM79_F5</strain>
    </source>
</reference>
<keyword evidence="3" id="KW-0229">DNA integration</keyword>
<evidence type="ECO:0000259" key="7">
    <source>
        <dbReference type="PROSITE" id="PS51898"/>
    </source>
</evidence>
<comment type="function">
    <text evidence="1">Site-specific tyrosine recombinase, which acts by catalyzing the cutting and rejoining of the recombining DNA molecules.</text>
</comment>
<dbReference type="InterPro" id="IPR011010">
    <property type="entry name" value="DNA_brk_join_enz"/>
</dbReference>
<feature type="domain" description="Core-binding (CB)" evidence="8">
    <location>
        <begin position="54"/>
        <end position="143"/>
    </location>
</feature>
<dbReference type="EMBL" id="WSRQ01000006">
    <property type="protein sequence ID" value="MVX63121.1"/>
    <property type="molecule type" value="Genomic_DNA"/>
</dbReference>
<dbReference type="AlphaFoldDB" id="A0A964RKB9"/>
<evidence type="ECO:0000256" key="3">
    <source>
        <dbReference type="ARBA" id="ARBA00022908"/>
    </source>
</evidence>
<organism evidence="9 10">
    <name type="scientific">Clostridium chromiireducens</name>
    <dbReference type="NCBI Taxonomy" id="225345"/>
    <lineage>
        <taxon>Bacteria</taxon>
        <taxon>Bacillati</taxon>
        <taxon>Bacillota</taxon>
        <taxon>Clostridia</taxon>
        <taxon>Eubacteriales</taxon>
        <taxon>Clostridiaceae</taxon>
        <taxon>Clostridium</taxon>
    </lineage>
</organism>
<evidence type="ECO:0000256" key="5">
    <source>
        <dbReference type="ARBA" id="ARBA00023172"/>
    </source>
</evidence>
<evidence type="ECO:0000256" key="1">
    <source>
        <dbReference type="ARBA" id="ARBA00003283"/>
    </source>
</evidence>
<comment type="similarity">
    <text evidence="2">Belongs to the 'phage' integrase family.</text>
</comment>
<dbReference type="InterPro" id="IPR050090">
    <property type="entry name" value="Tyrosine_recombinase_XerCD"/>
</dbReference>
<dbReference type="InterPro" id="IPR004107">
    <property type="entry name" value="Integrase_SAM-like_N"/>
</dbReference>
<evidence type="ECO:0000259" key="8">
    <source>
        <dbReference type="PROSITE" id="PS51900"/>
    </source>
</evidence>
<keyword evidence="4 6" id="KW-0238">DNA-binding</keyword>
<evidence type="ECO:0000313" key="10">
    <source>
        <dbReference type="Proteomes" id="UP000656077"/>
    </source>
</evidence>
<feature type="domain" description="Tyr recombinase" evidence="7">
    <location>
        <begin position="164"/>
        <end position="376"/>
    </location>
</feature>
<dbReference type="Pfam" id="PF14659">
    <property type="entry name" value="Phage_int_SAM_3"/>
    <property type="match status" value="1"/>
</dbReference>
<dbReference type="GO" id="GO:0015074">
    <property type="term" value="P:DNA integration"/>
    <property type="evidence" value="ECO:0007669"/>
    <property type="project" value="UniProtKB-KW"/>
</dbReference>
<dbReference type="PROSITE" id="PS51900">
    <property type="entry name" value="CB"/>
    <property type="match status" value="1"/>
</dbReference>
<dbReference type="Pfam" id="PF00589">
    <property type="entry name" value="Phage_integrase"/>
    <property type="match status" value="1"/>
</dbReference>
<dbReference type="Gene3D" id="1.10.150.130">
    <property type="match status" value="1"/>
</dbReference>
<dbReference type="InterPro" id="IPR044068">
    <property type="entry name" value="CB"/>
</dbReference>
<proteinExistence type="inferred from homology"/>
<evidence type="ECO:0000256" key="4">
    <source>
        <dbReference type="ARBA" id="ARBA00023125"/>
    </source>
</evidence>
<dbReference type="RefSeq" id="WP_160358320.1">
    <property type="nucleotide sequence ID" value="NZ_WSRQ01000006.1"/>
</dbReference>
<name>A0A964RKB9_9CLOT</name>
<accession>A0A964RKB9</accession>
<keyword evidence="5" id="KW-0233">DNA recombination</keyword>
<dbReference type="GO" id="GO:0006310">
    <property type="term" value="P:DNA recombination"/>
    <property type="evidence" value="ECO:0007669"/>
    <property type="project" value="UniProtKB-KW"/>
</dbReference>
<dbReference type="Gene3D" id="1.10.443.10">
    <property type="entry name" value="Intergrase catalytic core"/>
    <property type="match status" value="1"/>
</dbReference>
<dbReference type="Proteomes" id="UP000656077">
    <property type="component" value="Unassembled WGS sequence"/>
</dbReference>
<dbReference type="InterPro" id="IPR013762">
    <property type="entry name" value="Integrase-like_cat_sf"/>
</dbReference>
<dbReference type="PANTHER" id="PTHR30349:SF64">
    <property type="entry name" value="PROPHAGE INTEGRASE INTD-RELATED"/>
    <property type="match status" value="1"/>
</dbReference>
<dbReference type="GO" id="GO:0003677">
    <property type="term" value="F:DNA binding"/>
    <property type="evidence" value="ECO:0007669"/>
    <property type="project" value="UniProtKB-UniRule"/>
</dbReference>
<evidence type="ECO:0000256" key="6">
    <source>
        <dbReference type="PROSITE-ProRule" id="PRU01248"/>
    </source>
</evidence>
<gene>
    <name evidence="9" type="ORF">GKZ28_05340</name>
</gene>
<dbReference type="InterPro" id="IPR002104">
    <property type="entry name" value="Integrase_catalytic"/>
</dbReference>
<dbReference type="PROSITE" id="PS51898">
    <property type="entry name" value="TYR_RECOMBINASE"/>
    <property type="match status" value="1"/>
</dbReference>
<dbReference type="InterPro" id="IPR010998">
    <property type="entry name" value="Integrase_recombinase_N"/>
</dbReference>
<comment type="caution">
    <text evidence="9">The sequence shown here is derived from an EMBL/GenBank/DDBJ whole genome shotgun (WGS) entry which is preliminary data.</text>
</comment>
<dbReference type="SUPFAM" id="SSF56349">
    <property type="entry name" value="DNA breaking-rejoining enzymes"/>
    <property type="match status" value="1"/>
</dbReference>
<dbReference type="PANTHER" id="PTHR30349">
    <property type="entry name" value="PHAGE INTEGRASE-RELATED"/>
    <property type="match status" value="1"/>
</dbReference>
<dbReference type="CDD" id="cd01189">
    <property type="entry name" value="INT_ICEBs1_C_like"/>
    <property type="match status" value="1"/>
</dbReference>
<evidence type="ECO:0000256" key="2">
    <source>
        <dbReference type="ARBA" id="ARBA00008857"/>
    </source>
</evidence>
<protein>
    <submittedName>
        <fullName evidence="9">Tyrosine-type recombinase/integrase</fullName>
    </submittedName>
</protein>
<evidence type="ECO:0000313" key="9">
    <source>
        <dbReference type="EMBL" id="MVX63121.1"/>
    </source>
</evidence>
<sequence>MRGSIRKRGNIWYYRYRENDKLIEKRGGTKEEAEKKLNEVLYRINNGYISDSEMILKDYMKMWINDYIKGEKSENTYNKYLQTIEKYINPMIGKIKLSDIKVINIEKFIRDLKKVKVNTGKSISPTSVQGYYGILRSALNKAVKLQLINNNPCRFVDTPKRARFKANVLTIDELKLIYQRVNSNSYEDYIFRLALDITAETGLRRGELCGLDIDKHIDTKKQTLKVRQALIRVKNSYVLSQKLKTESSYRTLPISESLCIKIENHKKILKLKKIKYGKFYIKNTFDDISPNLLLVQENGKFIIPSSLLQRIKRLMKYCNIEKNIRWHDLRHTNATLLLEGGISMKVLQERLGHSLMQTTSDIYAHVTDNLNREATQTISNILNLTK</sequence>